<dbReference type="Proteomes" id="UP000541058">
    <property type="component" value="Unassembled WGS sequence"/>
</dbReference>
<protein>
    <submittedName>
        <fullName evidence="2">Uncharacterized protein</fullName>
    </submittedName>
</protein>
<evidence type="ECO:0000313" key="2">
    <source>
        <dbReference type="EMBL" id="NLJ17263.1"/>
    </source>
</evidence>
<feature type="compositionally biased region" description="Basic and acidic residues" evidence="1">
    <location>
        <begin position="42"/>
        <end position="57"/>
    </location>
</feature>
<dbReference type="EMBL" id="JAAYSM010000008">
    <property type="protein sequence ID" value="NLJ17263.1"/>
    <property type="molecule type" value="Genomic_DNA"/>
</dbReference>
<dbReference type="AlphaFoldDB" id="A0A7X8GZ41"/>
<evidence type="ECO:0000256" key="1">
    <source>
        <dbReference type="SAM" id="MobiDB-lite"/>
    </source>
</evidence>
<feature type="region of interest" description="Disordered" evidence="1">
    <location>
        <begin position="28"/>
        <end position="57"/>
    </location>
</feature>
<name>A0A7X8GZ41_9LACT</name>
<reference evidence="2 3" key="1">
    <citation type="journal article" date="2020" name="Biotechnol. Biofuels">
        <title>New insights from the biogas microbiome by comprehensive genome-resolved metagenomics of nearly 1600 species originating from multiple anaerobic digesters.</title>
        <authorList>
            <person name="Campanaro S."/>
            <person name="Treu L."/>
            <person name="Rodriguez-R L.M."/>
            <person name="Kovalovszki A."/>
            <person name="Ziels R.M."/>
            <person name="Maus I."/>
            <person name="Zhu X."/>
            <person name="Kougias P.G."/>
            <person name="Basile A."/>
            <person name="Luo G."/>
            <person name="Schluter A."/>
            <person name="Konstantinidis K.T."/>
            <person name="Angelidaki I."/>
        </authorList>
    </citation>
    <scope>NUCLEOTIDE SEQUENCE [LARGE SCALE GENOMIC DNA]</scope>
    <source>
        <strain evidence="2">AS23ysBPME_34</strain>
    </source>
</reference>
<gene>
    <name evidence="2" type="ORF">GX355_00205</name>
</gene>
<accession>A0A7X8GZ41</accession>
<proteinExistence type="predicted"/>
<evidence type="ECO:0000313" key="3">
    <source>
        <dbReference type="Proteomes" id="UP000541058"/>
    </source>
</evidence>
<organism evidence="2 3">
    <name type="scientific">Globicatella sulfidifaciens</name>
    <dbReference type="NCBI Taxonomy" id="136093"/>
    <lineage>
        <taxon>Bacteria</taxon>
        <taxon>Bacillati</taxon>
        <taxon>Bacillota</taxon>
        <taxon>Bacilli</taxon>
        <taxon>Lactobacillales</taxon>
        <taxon>Aerococcaceae</taxon>
        <taxon>Globicatella</taxon>
    </lineage>
</organism>
<sequence length="346" mass="41149">MGNEKPSQPELPNAEDNLVITINKAKKQQVKSAPKTIVKPAKIKEKEETPSLSTNHDKVSEQEIGYFTYFKQDEDKLIDLYNNLKINKTLSSKPHKAIVGYRKKTQSYREDKLRIKSASGEIFPEVLPFIDSLFKALEKADAKIVPKYDETEVILKDKYTITLNFKLPCRKINLSTEDERYSTYHTFEYETKGIINVEVGYKLSWYSWGRSEKNINQTKRMTTEDLLRKVFVYIFSLPKIIDEEEKAYIIREKQRLKEEEERLILQEKRDNEYTKTQQLINNSLNYFYSKLIQEYVAAEMNKDSEEYEWAMRKVKWIRDSEKYPDELLTENEKEKLFTKKTIRMNF</sequence>
<comment type="caution">
    <text evidence="2">The sequence shown here is derived from an EMBL/GenBank/DDBJ whole genome shotgun (WGS) entry which is preliminary data.</text>
</comment>